<dbReference type="InterPro" id="IPR052021">
    <property type="entry name" value="Type-I_RS_S_subunit"/>
</dbReference>
<dbReference type="GO" id="GO:0003677">
    <property type="term" value="F:DNA binding"/>
    <property type="evidence" value="ECO:0007669"/>
    <property type="project" value="UniProtKB-KW"/>
</dbReference>
<keyword evidence="2" id="KW-0680">Restriction system</keyword>
<dbReference type="PANTHER" id="PTHR30408">
    <property type="entry name" value="TYPE-1 RESTRICTION ENZYME ECOKI SPECIFICITY PROTEIN"/>
    <property type="match status" value="1"/>
</dbReference>
<protein>
    <submittedName>
        <fullName evidence="6">Type I restriction enzyme, S subunit</fullName>
    </submittedName>
</protein>
<proteinExistence type="inferred from homology"/>
<feature type="domain" description="Type I restriction modification DNA specificity" evidence="5">
    <location>
        <begin position="24"/>
        <end position="189"/>
    </location>
</feature>
<feature type="coiled-coil region" evidence="4">
    <location>
        <begin position="413"/>
        <end position="440"/>
    </location>
</feature>
<keyword evidence="7" id="KW-1185">Reference proteome</keyword>
<dbReference type="Pfam" id="PF01420">
    <property type="entry name" value="Methylase_S"/>
    <property type="match status" value="2"/>
</dbReference>
<name>A0A1G8FSS8_9FLAO</name>
<dbReference type="AlphaFoldDB" id="A0A1G8FSS8"/>
<organism evidence="6 7">
    <name type="scientific">Chryseobacterium taeanense</name>
    <dbReference type="NCBI Taxonomy" id="311334"/>
    <lineage>
        <taxon>Bacteria</taxon>
        <taxon>Pseudomonadati</taxon>
        <taxon>Bacteroidota</taxon>
        <taxon>Flavobacteriia</taxon>
        <taxon>Flavobacteriales</taxon>
        <taxon>Weeksellaceae</taxon>
        <taxon>Chryseobacterium group</taxon>
        <taxon>Chryseobacterium</taxon>
    </lineage>
</organism>
<dbReference type="Proteomes" id="UP000198869">
    <property type="component" value="Unassembled WGS sequence"/>
</dbReference>
<dbReference type="STRING" id="311334.SAMN05421846_102262"/>
<reference evidence="7" key="1">
    <citation type="submission" date="2016-10" db="EMBL/GenBank/DDBJ databases">
        <authorList>
            <person name="Varghese N."/>
            <person name="Submissions S."/>
        </authorList>
    </citation>
    <scope>NUCLEOTIDE SEQUENCE [LARGE SCALE GENOMIC DNA]</scope>
    <source>
        <strain evidence="7">DSM 17071</strain>
    </source>
</reference>
<sequence>MIKYFFEDIVSKNDGFLRGPFGGALKKDIFVDKSSNTYKVYEQGVILNKDSRLGNYYITKEYFDKSMYRFVANPKDILVSCSGVNYGAIYQLPENSEVGVINQALLRIRLNTDIVDDKYFIYLFENLISKRIIGGSGDSTIPNFPPMNFIRKVPVELPDLITQQKIASVLSALDDKIELNDRINTELEAMAKTLYDYWFVQFDFPVSGTLASTPLSQQSVAERERNNVVERKGVMVAERSRGYKSSGGKMVYNETLKREIPEGWEVKKLEELGNFKNGVNYNPSNPGNIPCPIINVRNISGSSYFIKNEDLDIIYLNENDVKKYSVNENSIIVARSGIPGATRLISDFSENTLYCGFAIHYEIYNPLFKNKVFFYLKSLEELIKNGSGGTIMKNVNQQLLNNLIISIPEKSILSAFNRKIDIIFKKINNLEKQNQELSALRDWLLPMLMNGQVKVE</sequence>
<feature type="domain" description="Type I restriction modification DNA specificity" evidence="5">
    <location>
        <begin position="261"/>
        <end position="431"/>
    </location>
</feature>
<evidence type="ECO:0000313" key="6">
    <source>
        <dbReference type="EMBL" id="SDH85157.1"/>
    </source>
</evidence>
<dbReference type="GO" id="GO:0009307">
    <property type="term" value="P:DNA restriction-modification system"/>
    <property type="evidence" value="ECO:0007669"/>
    <property type="project" value="UniProtKB-KW"/>
</dbReference>
<evidence type="ECO:0000256" key="1">
    <source>
        <dbReference type="ARBA" id="ARBA00010923"/>
    </source>
</evidence>
<dbReference type="EMBL" id="FNDW01000002">
    <property type="protein sequence ID" value="SDH85157.1"/>
    <property type="molecule type" value="Genomic_DNA"/>
</dbReference>
<dbReference type="RefSeq" id="WP_139164587.1">
    <property type="nucleotide sequence ID" value="NZ_FNDW01000002.1"/>
</dbReference>
<dbReference type="InterPro" id="IPR044946">
    <property type="entry name" value="Restrct_endonuc_typeI_TRD_sf"/>
</dbReference>
<dbReference type="SUPFAM" id="SSF116734">
    <property type="entry name" value="DNA methylase specificity domain"/>
    <property type="match status" value="2"/>
</dbReference>
<dbReference type="PANTHER" id="PTHR30408:SF13">
    <property type="entry name" value="TYPE I RESTRICTION ENZYME HINDI SPECIFICITY SUBUNIT"/>
    <property type="match status" value="1"/>
</dbReference>
<keyword evidence="4" id="KW-0175">Coiled coil</keyword>
<dbReference type="InterPro" id="IPR000055">
    <property type="entry name" value="Restrct_endonuc_typeI_TRD"/>
</dbReference>
<keyword evidence="3" id="KW-0238">DNA-binding</keyword>
<evidence type="ECO:0000256" key="4">
    <source>
        <dbReference type="SAM" id="Coils"/>
    </source>
</evidence>
<dbReference type="OrthoDB" id="9816225at2"/>
<comment type="similarity">
    <text evidence="1">Belongs to the type-I restriction system S methylase family.</text>
</comment>
<gene>
    <name evidence="6" type="ORF">SAMN05421846_102262</name>
</gene>
<dbReference type="Gene3D" id="3.90.220.20">
    <property type="entry name" value="DNA methylase specificity domains"/>
    <property type="match status" value="2"/>
</dbReference>
<evidence type="ECO:0000313" key="7">
    <source>
        <dbReference type="Proteomes" id="UP000198869"/>
    </source>
</evidence>
<accession>A0A1G8FSS8</accession>
<evidence type="ECO:0000259" key="5">
    <source>
        <dbReference type="Pfam" id="PF01420"/>
    </source>
</evidence>
<evidence type="ECO:0000256" key="2">
    <source>
        <dbReference type="ARBA" id="ARBA00022747"/>
    </source>
</evidence>
<evidence type="ECO:0000256" key="3">
    <source>
        <dbReference type="ARBA" id="ARBA00023125"/>
    </source>
</evidence>